<dbReference type="InterPro" id="IPR030395">
    <property type="entry name" value="GP_PDE_dom"/>
</dbReference>
<dbReference type="SUPFAM" id="SSF51695">
    <property type="entry name" value="PLC-like phosphodiesterases"/>
    <property type="match status" value="1"/>
</dbReference>
<dbReference type="EMBL" id="AMSQ01000002">
    <property type="protein sequence ID" value="EKU50229.1"/>
    <property type="molecule type" value="Genomic_DNA"/>
</dbReference>
<dbReference type="Gene3D" id="3.20.20.190">
    <property type="entry name" value="Phosphatidylinositol (PI) phosphodiesterase"/>
    <property type="match status" value="1"/>
</dbReference>
<dbReference type="GO" id="GO:0008081">
    <property type="term" value="F:phosphoric diester hydrolase activity"/>
    <property type="evidence" value="ECO:0007669"/>
    <property type="project" value="InterPro"/>
</dbReference>
<keyword evidence="3" id="KW-1185">Reference proteome</keyword>
<evidence type="ECO:0000313" key="3">
    <source>
        <dbReference type="Proteomes" id="UP000009885"/>
    </source>
</evidence>
<reference evidence="2 3" key="1">
    <citation type="journal article" date="2013" name="Genome Announc.">
        <title>Genome Sequence of Staphylococcus massiliensis Strain S46, Isolated from the Surface of Healthy Human Skin.</title>
        <authorList>
            <person name="Srivastav R."/>
            <person name="Singh A."/>
            <person name="Jangir P.K."/>
            <person name="Kumari C."/>
            <person name="Muduli S."/>
            <person name="Sharma R."/>
        </authorList>
    </citation>
    <scope>NUCLEOTIDE SEQUENCE [LARGE SCALE GENOMIC DNA]</scope>
    <source>
        <strain evidence="2 3">S46</strain>
    </source>
</reference>
<sequence length="248" mass="28508">MKLSKPHEDFKIVAHRGLSEAFPENTGISYKAALMRDVDFVEIDLHLSRDGVLVAMHDEDVDRTTAHSGQISTYSLEELKDMDIGSWKNETFKNERILTFKEILAIFKLYNKSILVEIKKPRLYPGIEAEIIKDIEACDFNKDQVVIQSFNADSIRKVRELDPTFRLGVLISASNHIFSMPDFESISQYADYVNPRFTMINKRFVKKAHEHQLKVMPYTVNLPKDVKRVIKCGVDGVISDRPEALFDI</sequence>
<organism evidence="2 3">
    <name type="scientific">Staphylococcus massiliensis S46</name>
    <dbReference type="NCBI Taxonomy" id="1229783"/>
    <lineage>
        <taxon>Bacteria</taxon>
        <taxon>Bacillati</taxon>
        <taxon>Bacillota</taxon>
        <taxon>Bacilli</taxon>
        <taxon>Bacillales</taxon>
        <taxon>Staphylococcaceae</taxon>
        <taxon>Staphylococcus</taxon>
    </lineage>
</organism>
<name>K9ASC3_9STAP</name>
<dbReference type="RefSeq" id="WP_009381942.1">
    <property type="nucleotide sequence ID" value="NZ_AMSQ01000002.1"/>
</dbReference>
<evidence type="ECO:0000313" key="2">
    <source>
        <dbReference type="EMBL" id="EKU50229.1"/>
    </source>
</evidence>
<protein>
    <submittedName>
        <fullName evidence="2">Glycerophosphoryl diester phosphodiesterase</fullName>
    </submittedName>
</protein>
<dbReference type="PATRIC" id="fig|1229783.3.peg.256"/>
<dbReference type="eggNOG" id="COG0584">
    <property type="taxonomic scope" value="Bacteria"/>
</dbReference>
<dbReference type="PANTHER" id="PTHR46211:SF1">
    <property type="entry name" value="GLYCEROPHOSPHODIESTER PHOSPHODIESTERASE, CYTOPLASMIC"/>
    <property type="match status" value="1"/>
</dbReference>
<dbReference type="PROSITE" id="PS51704">
    <property type="entry name" value="GP_PDE"/>
    <property type="match status" value="1"/>
</dbReference>
<dbReference type="InterPro" id="IPR017946">
    <property type="entry name" value="PLC-like_Pdiesterase_TIM-brl"/>
</dbReference>
<comment type="caution">
    <text evidence="2">The sequence shown here is derived from an EMBL/GenBank/DDBJ whole genome shotgun (WGS) entry which is preliminary data.</text>
</comment>
<dbReference type="GO" id="GO:0006629">
    <property type="term" value="P:lipid metabolic process"/>
    <property type="evidence" value="ECO:0007669"/>
    <property type="project" value="InterPro"/>
</dbReference>
<dbReference type="Pfam" id="PF03009">
    <property type="entry name" value="GDPD"/>
    <property type="match status" value="1"/>
</dbReference>
<dbReference type="Proteomes" id="UP000009885">
    <property type="component" value="Unassembled WGS sequence"/>
</dbReference>
<dbReference type="OrthoDB" id="384721at2"/>
<evidence type="ECO:0000259" key="1">
    <source>
        <dbReference type="PROSITE" id="PS51704"/>
    </source>
</evidence>
<proteinExistence type="predicted"/>
<dbReference type="STRING" id="1229783.C273_01255"/>
<feature type="domain" description="GP-PDE" evidence="1">
    <location>
        <begin position="10"/>
        <end position="248"/>
    </location>
</feature>
<accession>K9ASC3</accession>
<gene>
    <name evidence="2" type="ORF">C273_01255</name>
</gene>
<dbReference type="PANTHER" id="PTHR46211">
    <property type="entry name" value="GLYCEROPHOSPHORYL DIESTER PHOSPHODIESTERASE"/>
    <property type="match status" value="1"/>
</dbReference>
<dbReference type="AlphaFoldDB" id="K9ASC3"/>